<reference evidence="4 5" key="1">
    <citation type="submission" date="2022-04" db="EMBL/GenBank/DDBJ databases">
        <authorList>
            <person name="Ye Y.-Q."/>
            <person name="Du Z.-J."/>
        </authorList>
    </citation>
    <scope>NUCLEOTIDE SEQUENCE [LARGE SCALE GENOMIC DNA]</scope>
    <source>
        <strain evidence="4 5">A6E488</strain>
    </source>
</reference>
<dbReference type="PANTHER" id="PTHR30055:SF235">
    <property type="entry name" value="TRANSCRIPTIONAL REGULATORY PROTEIN"/>
    <property type="match status" value="1"/>
</dbReference>
<evidence type="ECO:0000313" key="4">
    <source>
        <dbReference type="EMBL" id="MCT8973975.1"/>
    </source>
</evidence>
<dbReference type="PRINTS" id="PR00455">
    <property type="entry name" value="HTHTETR"/>
</dbReference>
<keyword evidence="1 2" id="KW-0238">DNA-binding</keyword>
<evidence type="ECO:0000256" key="1">
    <source>
        <dbReference type="ARBA" id="ARBA00023125"/>
    </source>
</evidence>
<dbReference type="Pfam" id="PF00440">
    <property type="entry name" value="TetR_N"/>
    <property type="match status" value="1"/>
</dbReference>
<dbReference type="Pfam" id="PF17939">
    <property type="entry name" value="TetR_C_30"/>
    <property type="match status" value="1"/>
</dbReference>
<dbReference type="RefSeq" id="WP_261617554.1">
    <property type="nucleotide sequence ID" value="NZ_JALIDZ010000009.1"/>
</dbReference>
<protein>
    <submittedName>
        <fullName evidence="4">TetR family transcriptional regulator</fullName>
    </submittedName>
</protein>
<dbReference type="AlphaFoldDB" id="A0AAW5R3K3"/>
<accession>A0AAW5R3K3</accession>
<dbReference type="SUPFAM" id="SSF46689">
    <property type="entry name" value="Homeodomain-like"/>
    <property type="match status" value="1"/>
</dbReference>
<dbReference type="InterPro" id="IPR001647">
    <property type="entry name" value="HTH_TetR"/>
</dbReference>
<proteinExistence type="predicted"/>
<evidence type="ECO:0000256" key="2">
    <source>
        <dbReference type="PROSITE-ProRule" id="PRU00335"/>
    </source>
</evidence>
<dbReference type="InterPro" id="IPR050109">
    <property type="entry name" value="HTH-type_TetR-like_transc_reg"/>
</dbReference>
<dbReference type="GO" id="GO:0000976">
    <property type="term" value="F:transcription cis-regulatory region binding"/>
    <property type="evidence" value="ECO:0007669"/>
    <property type="project" value="TreeGrafter"/>
</dbReference>
<evidence type="ECO:0000259" key="3">
    <source>
        <dbReference type="PROSITE" id="PS50977"/>
    </source>
</evidence>
<dbReference type="SUPFAM" id="SSF48498">
    <property type="entry name" value="Tetracyclin repressor-like, C-terminal domain"/>
    <property type="match status" value="1"/>
</dbReference>
<gene>
    <name evidence="4" type="ORF">MUB46_19075</name>
</gene>
<dbReference type="InterPro" id="IPR036271">
    <property type="entry name" value="Tet_transcr_reg_TetR-rel_C_sf"/>
</dbReference>
<evidence type="ECO:0000313" key="5">
    <source>
        <dbReference type="Proteomes" id="UP001320898"/>
    </source>
</evidence>
<dbReference type="Gene3D" id="1.10.357.10">
    <property type="entry name" value="Tetracycline Repressor, domain 2"/>
    <property type="match status" value="1"/>
</dbReference>
<dbReference type="InterPro" id="IPR009057">
    <property type="entry name" value="Homeodomain-like_sf"/>
</dbReference>
<dbReference type="EMBL" id="JALIDZ010000009">
    <property type="protein sequence ID" value="MCT8973975.1"/>
    <property type="molecule type" value="Genomic_DNA"/>
</dbReference>
<keyword evidence="5" id="KW-1185">Reference proteome</keyword>
<name>A0AAW5R3K3_9HYPH</name>
<feature type="domain" description="HTH tetR-type" evidence="3">
    <location>
        <begin position="18"/>
        <end position="78"/>
    </location>
</feature>
<dbReference type="Proteomes" id="UP001320898">
    <property type="component" value="Unassembled WGS sequence"/>
</dbReference>
<comment type="caution">
    <text evidence="4">The sequence shown here is derived from an EMBL/GenBank/DDBJ whole genome shotgun (WGS) entry which is preliminary data.</text>
</comment>
<dbReference type="GO" id="GO:0003700">
    <property type="term" value="F:DNA-binding transcription factor activity"/>
    <property type="evidence" value="ECO:0007669"/>
    <property type="project" value="TreeGrafter"/>
</dbReference>
<dbReference type="PROSITE" id="PS01081">
    <property type="entry name" value="HTH_TETR_1"/>
    <property type="match status" value="1"/>
</dbReference>
<feature type="DNA-binding region" description="H-T-H motif" evidence="2">
    <location>
        <begin position="41"/>
        <end position="60"/>
    </location>
</feature>
<sequence length="228" mass="24979">MIDNTQRSNRTGADKGDDVTRARVLDSAAALFAENGIDRVTTRAISERAGANVAAVNYYFGGKDNLSVEVFRHVARESAERRFAGLDRILENARIAGGPPPIRDIIEVFVDAYVSADAPRNGTLLAQLVLKHRLSPTHWTQAVVQEELDPLAKRFISVLCLAAPYLEVREVHWRYHMMAGAVILTMSDRGAGGRIERLSEGQSSVDDTETLRAELVNFATTAFGPTAD</sequence>
<organism evidence="4 5">
    <name type="scientific">Microbaculum marinisediminis</name>
    <dbReference type="NCBI Taxonomy" id="2931392"/>
    <lineage>
        <taxon>Bacteria</taxon>
        <taxon>Pseudomonadati</taxon>
        <taxon>Pseudomonadota</taxon>
        <taxon>Alphaproteobacteria</taxon>
        <taxon>Hyphomicrobiales</taxon>
        <taxon>Tepidamorphaceae</taxon>
        <taxon>Microbaculum</taxon>
    </lineage>
</organism>
<dbReference type="PANTHER" id="PTHR30055">
    <property type="entry name" value="HTH-TYPE TRANSCRIPTIONAL REGULATOR RUTR"/>
    <property type="match status" value="1"/>
</dbReference>
<dbReference type="InterPro" id="IPR023772">
    <property type="entry name" value="DNA-bd_HTH_TetR-type_CS"/>
</dbReference>
<dbReference type="InterPro" id="IPR041586">
    <property type="entry name" value="PsrA_TetR_C"/>
</dbReference>
<dbReference type="PROSITE" id="PS50977">
    <property type="entry name" value="HTH_TETR_2"/>
    <property type="match status" value="1"/>
</dbReference>